<dbReference type="InterPro" id="IPR057721">
    <property type="entry name" value="BCD1_alpha/beta"/>
</dbReference>
<evidence type="ECO:0000256" key="11">
    <source>
        <dbReference type="ARBA" id="ARBA00068630"/>
    </source>
</evidence>
<dbReference type="InterPro" id="IPR007529">
    <property type="entry name" value="Znf_HIT"/>
</dbReference>
<evidence type="ECO:0000256" key="13">
    <source>
        <dbReference type="PROSITE-ProRule" id="PRU00453"/>
    </source>
</evidence>
<protein>
    <recommendedName>
        <fullName evidence="11">Box C/D snoRNA protein 1</fullName>
    </recommendedName>
    <alternativeName>
        <fullName evidence="12">Zinc finger HIT domain-containing protein 6</fullName>
    </alternativeName>
</protein>
<dbReference type="FunFam" id="3.30.60.190:FF:000001">
    <property type="entry name" value="box C/D snoRNA protein 1"/>
    <property type="match status" value="1"/>
</dbReference>
<dbReference type="InterPro" id="IPR051639">
    <property type="entry name" value="BCD1"/>
</dbReference>
<keyword evidence="3" id="KW-0597">Phosphoprotein</keyword>
<keyword evidence="2" id="KW-0690">Ribosome biogenesis</keyword>
<comment type="subunit">
    <text evidence="10">Interacts with FBL, SNU13, NOP58, NUFIP1, RUVBL1, RUVBL2 and TAF9. Interacts (via HIT-type zinc finger) with the RUVBL1/RUVBL2 complex in the presence of ADP.</text>
</comment>
<keyword evidence="6" id="KW-0862">Zinc</keyword>
<evidence type="ECO:0000256" key="4">
    <source>
        <dbReference type="ARBA" id="ARBA00022723"/>
    </source>
</evidence>
<dbReference type="GO" id="GO:0005634">
    <property type="term" value="C:nucleus"/>
    <property type="evidence" value="ECO:0007669"/>
    <property type="project" value="TreeGrafter"/>
</dbReference>
<feature type="non-terminal residue" evidence="15">
    <location>
        <position position="1"/>
    </location>
</feature>
<dbReference type="PANTHER" id="PTHR13483:SF3">
    <property type="entry name" value="BOX C_D SNORNA PROTEIN 1"/>
    <property type="match status" value="1"/>
</dbReference>
<dbReference type="GO" id="GO:0000463">
    <property type="term" value="P:maturation of LSU-rRNA from tricistronic rRNA transcript (SSU-rRNA, 5.8S rRNA, LSU-rRNA)"/>
    <property type="evidence" value="ECO:0007669"/>
    <property type="project" value="TreeGrafter"/>
</dbReference>
<dbReference type="SUPFAM" id="SSF144232">
    <property type="entry name" value="HIT/MYND zinc finger-like"/>
    <property type="match status" value="1"/>
</dbReference>
<feature type="domain" description="HIT-type" evidence="14">
    <location>
        <begin position="9"/>
        <end position="43"/>
    </location>
</feature>
<evidence type="ECO:0000256" key="9">
    <source>
        <dbReference type="ARBA" id="ARBA00049654"/>
    </source>
</evidence>
<evidence type="ECO:0000313" key="15">
    <source>
        <dbReference type="EMBL" id="JAP05055.1"/>
    </source>
</evidence>
<keyword evidence="5 13" id="KW-0863">Zinc-finger</keyword>
<dbReference type="Pfam" id="PF04438">
    <property type="entry name" value="zf-HIT"/>
    <property type="match status" value="1"/>
</dbReference>
<dbReference type="Gene3D" id="3.30.60.190">
    <property type="match status" value="1"/>
</dbReference>
<name>A0A0V0GCD7_TRIDM</name>
<dbReference type="GO" id="GO:0070761">
    <property type="term" value="C:pre-snoRNP complex"/>
    <property type="evidence" value="ECO:0007669"/>
    <property type="project" value="TreeGrafter"/>
</dbReference>
<comment type="function">
    <text evidence="8">Required for box C/D snoRNAs accumulation involved in snoRNA processing, snoRNA transport to the nucleolus and ribosome biogenesis.</text>
</comment>
<keyword evidence="7" id="KW-0832">Ubl conjugation</keyword>
<proteinExistence type="inferred from homology"/>
<sequence length="277" mass="32225">DTSCRLGTCEVCDAALAKYTCPQCEVKTCSLPCVRIHKKELLCEGIRNRVKFVPLDKFSTMVLQNDYMLLEEAGRTVKRLSSESKTFSENKREFLRIVKLKKAARVRGIKLEFLPQKFTRHKENSTYLNWKNGELFWKIQWVFPEANNYTVSDFRVLDSHTLAMAVKKYISKEDSGIDITTEKLSMYQSAKKKEVNIILKAEQVAGSKFYDTEIDNTISYNLRGKVILEHPIFYVILSENLKNYEIERTVPDVLHQDKYFREINGSRNFLFSAIESN</sequence>
<reference evidence="15" key="1">
    <citation type="journal article" date="2018" name="J. Proteomics">
        <title>Exploring the molecular complexity of Triatoma dimidiata sialome.</title>
        <authorList>
            <person name="Santiago P.B."/>
            <person name="de Araujo C.N."/>
            <person name="Charneau S."/>
            <person name="Bastos I.M.D."/>
            <person name="Assumpcao T.C.F."/>
            <person name="Queiroz R.M.L."/>
            <person name="Praca Y.R."/>
            <person name="Cordeiro T.M."/>
            <person name="Garcia C.H.S."/>
            <person name="da Silva I.G."/>
            <person name="Raiol T."/>
            <person name="Motta F.N."/>
            <person name="de Araujo Oliveira J.V."/>
            <person name="de Sousa M.V."/>
            <person name="Ribeiro J.M.C."/>
            <person name="de Santana J.M."/>
        </authorList>
    </citation>
    <scope>NUCLEOTIDE SEQUENCE</scope>
    <source>
        <strain evidence="15">Santander</strain>
        <tissue evidence="15">Salivary glands</tissue>
    </source>
</reference>
<dbReference type="CDD" id="cd23023">
    <property type="entry name" value="zf-HIT_BCD1"/>
    <property type="match status" value="1"/>
</dbReference>
<dbReference type="GO" id="GO:0008270">
    <property type="term" value="F:zinc ion binding"/>
    <property type="evidence" value="ECO:0007669"/>
    <property type="project" value="UniProtKB-UniRule"/>
</dbReference>
<organism evidence="15">
    <name type="scientific">Triatoma dimidiata</name>
    <name type="common">Kissing bug</name>
    <name type="synonym">Meccus dimidiatus</name>
    <dbReference type="NCBI Taxonomy" id="72491"/>
    <lineage>
        <taxon>Eukaryota</taxon>
        <taxon>Metazoa</taxon>
        <taxon>Ecdysozoa</taxon>
        <taxon>Arthropoda</taxon>
        <taxon>Hexapoda</taxon>
        <taxon>Insecta</taxon>
        <taxon>Pterygota</taxon>
        <taxon>Neoptera</taxon>
        <taxon>Paraneoptera</taxon>
        <taxon>Hemiptera</taxon>
        <taxon>Heteroptera</taxon>
        <taxon>Panheteroptera</taxon>
        <taxon>Cimicomorpha</taxon>
        <taxon>Reduviidae</taxon>
        <taxon>Triatominae</taxon>
        <taxon>Triatoma</taxon>
    </lineage>
</organism>
<accession>A0A0V0GCD7</accession>
<dbReference type="GO" id="GO:0048254">
    <property type="term" value="P:snoRNA localization"/>
    <property type="evidence" value="ECO:0007669"/>
    <property type="project" value="TreeGrafter"/>
</dbReference>
<dbReference type="GO" id="GO:0000492">
    <property type="term" value="P:box C/D snoRNP assembly"/>
    <property type="evidence" value="ECO:0007669"/>
    <property type="project" value="TreeGrafter"/>
</dbReference>
<evidence type="ECO:0000256" key="6">
    <source>
        <dbReference type="ARBA" id="ARBA00022833"/>
    </source>
</evidence>
<evidence type="ECO:0000259" key="14">
    <source>
        <dbReference type="PROSITE" id="PS51083"/>
    </source>
</evidence>
<dbReference type="EMBL" id="GECL01001069">
    <property type="protein sequence ID" value="JAP05055.1"/>
    <property type="molecule type" value="Transcribed_RNA"/>
</dbReference>
<evidence type="ECO:0000256" key="10">
    <source>
        <dbReference type="ARBA" id="ARBA00061949"/>
    </source>
</evidence>
<keyword evidence="1" id="KW-1017">Isopeptide bond</keyword>
<evidence type="ECO:0000256" key="12">
    <source>
        <dbReference type="ARBA" id="ARBA00077531"/>
    </source>
</evidence>
<dbReference type="PANTHER" id="PTHR13483">
    <property type="entry name" value="BOX C_D SNORNA PROTEIN 1-RELATED"/>
    <property type="match status" value="1"/>
</dbReference>
<keyword evidence="4" id="KW-0479">Metal-binding</keyword>
<dbReference type="Pfam" id="PF25790">
    <property type="entry name" value="BCD1"/>
    <property type="match status" value="1"/>
</dbReference>
<evidence type="ECO:0000256" key="2">
    <source>
        <dbReference type="ARBA" id="ARBA00022517"/>
    </source>
</evidence>
<comment type="similarity">
    <text evidence="9">Belongs to the BCD1 family.</text>
</comment>
<evidence type="ECO:0000256" key="1">
    <source>
        <dbReference type="ARBA" id="ARBA00022499"/>
    </source>
</evidence>
<evidence type="ECO:0000256" key="5">
    <source>
        <dbReference type="ARBA" id="ARBA00022771"/>
    </source>
</evidence>
<dbReference type="PROSITE" id="PS51083">
    <property type="entry name" value="ZF_HIT"/>
    <property type="match status" value="1"/>
</dbReference>
<evidence type="ECO:0000256" key="3">
    <source>
        <dbReference type="ARBA" id="ARBA00022553"/>
    </source>
</evidence>
<evidence type="ECO:0000256" key="7">
    <source>
        <dbReference type="ARBA" id="ARBA00022843"/>
    </source>
</evidence>
<evidence type="ECO:0000256" key="8">
    <source>
        <dbReference type="ARBA" id="ARBA00049598"/>
    </source>
</evidence>
<dbReference type="AlphaFoldDB" id="A0A0V0GCD7"/>